<dbReference type="EMBL" id="MG736918">
    <property type="protein sequence ID" value="AUV57234.1"/>
    <property type="molecule type" value="Genomic_DNA"/>
</dbReference>
<evidence type="ECO:0000313" key="1">
    <source>
        <dbReference type="EMBL" id="AUV57234.1"/>
    </source>
</evidence>
<sequence>MEVQGSYGRQLQGVSQQPIAVRLPGQVTSQLNAVPNVVDGLKTRMGSKHLARILDSLDPNSLIHHYKRGDDAEEYFVILRPGQVPVIFTVNGLPCSVNTQGSAATYLNSSSLPRETTQLMTIGDYTFVLNRTMPVRARGDMTPGLDNRGLVYVAYANFSFTYQILINGQVAAQHETASSKDVENEDLVRTDYVAGKLIEDWNTKKQNFPGFSMYQDGNVIVVDNNSGAAYSLTTIDGADGQDLVAIRHKVSNLDTLPNRAPAGYKVQVWPTGSKPESRYWLQAEPQDGSKVTWVETIAPGVRLGWDGATMPHVLVRESLNSDGSANFTYRPGEWEDRDVGDDLTNDFPSLLNVDSPQPISSMLMVQNRLMLTSGEAVVASRTSRFFDFFRYTVLATVDTDPFDVFADIEEVYNIRWSAQMDGDVILFTSDQQFTLPGDKPLTPTSAVIRPVTAFKMTPGVRPVPSGDSILFAFDQGSYSGIREFFTDSYSDTKKAQPATSHVDKYIRGKVLELSASSSFNRAFIITNSDRSVLYVYDWLYEGTEKVQNAWHKWSFPAGTVLHTVSYSNEKLYLVMSRNNTSGAVAGVYIEVMDMGDELEYGLQDRVRMDRRATSNMHYNAANRTWTSDPLKWLPTDLSSLDAVLLTGWPSYVGGAFQFSYNPATNTISTNFDLAEGGTVQVVVGETYWYEVEPTPPLIKDSKDRVSYLDTPTVGNIYLNLDMYPDFSVVVTDKETLQERVVYLSNKVAGSLTNVIGYISPHEGTLRVPIRRKSTDISFKVRSKSPSTFQLRDIEWTGSYNPRKRRV</sequence>
<proteinExistence type="predicted"/>
<evidence type="ECO:0000313" key="2">
    <source>
        <dbReference type="Proteomes" id="UP000241070"/>
    </source>
</evidence>
<dbReference type="RefSeq" id="YP_009797645.1">
    <property type="nucleotide sequence ID" value="NC_047917.1"/>
</dbReference>
<dbReference type="InterPro" id="IPR058003">
    <property type="entry name" value="Phage_gp12"/>
</dbReference>
<dbReference type="GeneID" id="54988062"/>
<reference evidence="1 2" key="1">
    <citation type="submission" date="2017-12" db="EMBL/GenBank/DDBJ databases">
        <title>Complete Genome Sequences of Erwinia amylovora Phages vB_EamP-S2 and vB_EamM-Bue1.</title>
        <authorList>
            <person name="Knecht L.E."/>
            <person name="Born Y."/>
            <person name="Pothier J.F."/>
            <person name="Loessner M.J."/>
            <person name="Fieseler L."/>
        </authorList>
    </citation>
    <scope>NUCLEOTIDE SEQUENCE [LARGE SCALE GENOMIC DNA]</scope>
</reference>
<keyword evidence="2" id="KW-1185">Reference proteome</keyword>
<accession>A0A2K9V4Z0</accession>
<protein>
    <submittedName>
        <fullName evidence="1">Tail tubular protein B</fullName>
    </submittedName>
</protein>
<organism evidence="1 2">
    <name type="scientific">Erwinia phage vB_EamP-S2</name>
    <dbReference type="NCBI Taxonomy" id="2070198"/>
    <lineage>
        <taxon>Viruses</taxon>
        <taxon>Duplodnaviria</taxon>
        <taxon>Heunggongvirae</taxon>
        <taxon>Uroviricota</taxon>
        <taxon>Caudoviricetes</taxon>
        <taxon>Autographivirales</taxon>
        <taxon>Autosignataviridae</taxon>
        <taxon>Molineuxvirinae</taxon>
        <taxon>Eracentumvirus</taxon>
        <taxon>Eracentumvirus S2</taxon>
    </lineage>
</organism>
<dbReference type="Proteomes" id="UP000241070">
    <property type="component" value="Segment"/>
</dbReference>
<name>A0A2K9V4Z0_9CAUD</name>
<dbReference type="KEGG" id="vg:54988062"/>
<dbReference type="Pfam" id="PF25675">
    <property type="entry name" value="Phage_nozzle"/>
    <property type="match status" value="1"/>
</dbReference>